<organism evidence="2 3">
    <name type="scientific">Stephania japonica</name>
    <dbReference type="NCBI Taxonomy" id="461633"/>
    <lineage>
        <taxon>Eukaryota</taxon>
        <taxon>Viridiplantae</taxon>
        <taxon>Streptophyta</taxon>
        <taxon>Embryophyta</taxon>
        <taxon>Tracheophyta</taxon>
        <taxon>Spermatophyta</taxon>
        <taxon>Magnoliopsida</taxon>
        <taxon>Ranunculales</taxon>
        <taxon>Menispermaceae</taxon>
        <taxon>Menispermoideae</taxon>
        <taxon>Cissampelideae</taxon>
        <taxon>Stephania</taxon>
    </lineage>
</organism>
<dbReference type="AlphaFoldDB" id="A0AAP0DUL8"/>
<feature type="region of interest" description="Disordered" evidence="1">
    <location>
        <begin position="1"/>
        <end position="20"/>
    </location>
</feature>
<evidence type="ECO:0000313" key="3">
    <source>
        <dbReference type="Proteomes" id="UP001417504"/>
    </source>
</evidence>
<dbReference type="EMBL" id="JBBNAE010000017">
    <property type="protein sequence ID" value="KAK9081400.1"/>
    <property type="molecule type" value="Genomic_DNA"/>
</dbReference>
<proteinExistence type="predicted"/>
<dbReference type="Proteomes" id="UP001417504">
    <property type="component" value="Unassembled WGS sequence"/>
</dbReference>
<comment type="caution">
    <text evidence="2">The sequence shown here is derived from an EMBL/GenBank/DDBJ whole genome shotgun (WGS) entry which is preliminary data.</text>
</comment>
<name>A0AAP0DUL8_9MAGN</name>
<protein>
    <submittedName>
        <fullName evidence="2">Uncharacterized protein</fullName>
    </submittedName>
</protein>
<sequence length="295" mass="31238">MGSGGPGEETLDPRDGMGNGDVEEAGGLVMVGVPAFSLLLFCFPFSRARCIDTSWCPSHGVNGSGSGSSFRSHVTDAGGIGGAVHLLTLELPMLHPRSHPCLCVPPILGNQQIRSLIHVLKTRMGRGGQAASSPKAGSGIGSDGRGVPVQSVNTYRKENYAGSKPLPLYLLSGGHEPLIHCHFGQSRNRDRVRLQAQELRNHGIEAAIGRVYAGAMAWDTLKVACLPLVTSFSLARSHCILALLDLKSTPCLAEGKRREEASDSFMHAPLGSGEYSSVGRAELLQLGRCDYGLDV</sequence>
<evidence type="ECO:0000313" key="2">
    <source>
        <dbReference type="EMBL" id="KAK9081400.1"/>
    </source>
</evidence>
<accession>A0AAP0DUL8</accession>
<gene>
    <name evidence="2" type="ORF">Sjap_026687</name>
</gene>
<evidence type="ECO:0000256" key="1">
    <source>
        <dbReference type="SAM" id="MobiDB-lite"/>
    </source>
</evidence>
<reference evidence="2 3" key="1">
    <citation type="submission" date="2024-01" db="EMBL/GenBank/DDBJ databases">
        <title>Genome assemblies of Stephania.</title>
        <authorList>
            <person name="Yang L."/>
        </authorList>
    </citation>
    <scope>NUCLEOTIDE SEQUENCE [LARGE SCALE GENOMIC DNA]</scope>
    <source>
        <strain evidence="2">QJT</strain>
        <tissue evidence="2">Leaf</tissue>
    </source>
</reference>
<keyword evidence="3" id="KW-1185">Reference proteome</keyword>